<keyword evidence="5 8" id="KW-1133">Transmembrane helix</keyword>
<dbReference type="InterPro" id="IPR001173">
    <property type="entry name" value="Glyco_trans_2-like"/>
</dbReference>
<keyword evidence="4 8" id="KW-0812">Transmembrane</keyword>
<dbReference type="Pfam" id="PF13632">
    <property type="entry name" value="Glyco_trans_2_3"/>
    <property type="match status" value="1"/>
</dbReference>
<feature type="domain" description="Glycosyltransferase 2-like" evidence="9">
    <location>
        <begin position="172"/>
        <end position="360"/>
    </location>
</feature>
<keyword evidence="11" id="KW-1185">Reference proteome</keyword>
<feature type="region of interest" description="Disordered" evidence="7">
    <location>
        <begin position="515"/>
        <end position="546"/>
    </location>
</feature>
<evidence type="ECO:0000259" key="9">
    <source>
        <dbReference type="Pfam" id="PF13632"/>
    </source>
</evidence>
<feature type="transmembrane region" description="Helical" evidence="8">
    <location>
        <begin position="485"/>
        <end position="507"/>
    </location>
</feature>
<dbReference type="RefSeq" id="WP_345248545.1">
    <property type="nucleotide sequence ID" value="NZ_BAABHD010000082.1"/>
</dbReference>
<feature type="transmembrane region" description="Helical" evidence="8">
    <location>
        <begin position="52"/>
        <end position="76"/>
    </location>
</feature>
<reference evidence="11" key="1">
    <citation type="journal article" date="2019" name="Int. J. Syst. Evol. Microbiol.">
        <title>The Global Catalogue of Microorganisms (GCM) 10K type strain sequencing project: providing services to taxonomists for standard genome sequencing and annotation.</title>
        <authorList>
            <consortium name="The Broad Institute Genomics Platform"/>
            <consortium name="The Broad Institute Genome Sequencing Center for Infectious Disease"/>
            <person name="Wu L."/>
            <person name="Ma J."/>
        </authorList>
    </citation>
    <scope>NUCLEOTIDE SEQUENCE [LARGE SCALE GENOMIC DNA]</scope>
    <source>
        <strain evidence="11">JCM 17927</strain>
    </source>
</reference>
<dbReference type="EMBL" id="BAABHD010000082">
    <property type="protein sequence ID" value="GAA4467620.1"/>
    <property type="molecule type" value="Genomic_DNA"/>
</dbReference>
<dbReference type="Gene3D" id="3.90.550.10">
    <property type="entry name" value="Spore Coat Polysaccharide Biosynthesis Protein SpsA, Chain A"/>
    <property type="match status" value="1"/>
</dbReference>
<dbReference type="PANTHER" id="PTHR43867:SF2">
    <property type="entry name" value="CELLULOSE SYNTHASE CATALYTIC SUBUNIT A [UDP-FORMING]"/>
    <property type="match status" value="1"/>
</dbReference>
<evidence type="ECO:0000256" key="6">
    <source>
        <dbReference type="ARBA" id="ARBA00023136"/>
    </source>
</evidence>
<dbReference type="SUPFAM" id="SSF53448">
    <property type="entry name" value="Nucleotide-diphospho-sugar transferases"/>
    <property type="match status" value="1"/>
</dbReference>
<feature type="transmembrane region" description="Helical" evidence="8">
    <location>
        <begin position="340"/>
        <end position="360"/>
    </location>
</feature>
<evidence type="ECO:0000256" key="8">
    <source>
        <dbReference type="SAM" id="Phobius"/>
    </source>
</evidence>
<dbReference type="CDD" id="cd06421">
    <property type="entry name" value="CESA_CelA_like"/>
    <property type="match status" value="1"/>
</dbReference>
<protein>
    <recommendedName>
        <fullName evidence="9">Glycosyltransferase 2-like domain-containing protein</fullName>
    </recommendedName>
</protein>
<keyword evidence="2" id="KW-0328">Glycosyltransferase</keyword>
<feature type="transmembrane region" description="Helical" evidence="8">
    <location>
        <begin position="20"/>
        <end position="40"/>
    </location>
</feature>
<feature type="transmembrane region" description="Helical" evidence="8">
    <location>
        <begin position="447"/>
        <end position="465"/>
    </location>
</feature>
<organism evidence="10 11">
    <name type="scientific">Nibrella saemangeumensis</name>
    <dbReference type="NCBI Taxonomy" id="1084526"/>
    <lineage>
        <taxon>Bacteria</taxon>
        <taxon>Pseudomonadati</taxon>
        <taxon>Bacteroidota</taxon>
        <taxon>Cytophagia</taxon>
        <taxon>Cytophagales</taxon>
        <taxon>Spirosomataceae</taxon>
        <taxon>Nibrella</taxon>
    </lineage>
</organism>
<dbReference type="PANTHER" id="PTHR43867">
    <property type="entry name" value="CELLULOSE SYNTHASE CATALYTIC SUBUNIT A [UDP-FORMING]"/>
    <property type="match status" value="1"/>
</dbReference>
<evidence type="ECO:0000256" key="7">
    <source>
        <dbReference type="SAM" id="MobiDB-lite"/>
    </source>
</evidence>
<feature type="transmembrane region" description="Helical" evidence="8">
    <location>
        <begin position="372"/>
        <end position="389"/>
    </location>
</feature>
<comment type="caution">
    <text evidence="10">The sequence shown here is derived from an EMBL/GenBank/DDBJ whole genome shotgun (WGS) entry which is preliminary data.</text>
</comment>
<sequence>MNRDQTNLWAYRRVPRTASWQKLGLAVLVTAGFVSLVYLFDWWFRAAHVHSVPWFVVLSLIFWWGLIRMAVLWISYLRISQPRPVAAQAGLRVAIFTTSSPGEPLGMFEKTLAACARIRYPHTTYLLDDTGDPRYREVAERYGAFWLELTGLPGAKAGKINAALRQTTEEFVLVLDPDHIPFPNFLDEVLGYFDNPRVGFVQVAQAYYNQERSFTARGAAEQTYGFYGPTQMGMYGHSCAVAIGANCTFRRAALKSIGGHGIGLAEDLVTAIRLHAAGWTSVYVPSIVSRGLVPEDLGSFCKQQLKWARGVHEVLFAELPRLWPRLSGWQRLSYLTIGTYYFSGVITLLFLLIPYLFLWFRVLPASMDFSEFLANWLPVAVTGFSIYLYVQQWLCHPSTERGLHWRGMLLKFACWPVFFRGFVLALRNADIPYIPTAKQAVKGFTHFVRPLLVQQLIFAGTLVGIGIKRGFYTAEASLSLTSGEVWGMVLFAAIACLASFGGVYAAWQSTRPAPGDPWDTVNPAGIDVSARPSENLRDQPESLVTH</sequence>
<evidence type="ECO:0000256" key="3">
    <source>
        <dbReference type="ARBA" id="ARBA00022679"/>
    </source>
</evidence>
<accession>A0ABP8NHX7</accession>
<keyword evidence="3" id="KW-0808">Transferase</keyword>
<gene>
    <name evidence="10" type="ORF">GCM10023189_51630</name>
</gene>
<dbReference type="Proteomes" id="UP001501175">
    <property type="component" value="Unassembled WGS sequence"/>
</dbReference>
<feature type="transmembrane region" description="Helical" evidence="8">
    <location>
        <begin position="409"/>
        <end position="426"/>
    </location>
</feature>
<keyword evidence="6 8" id="KW-0472">Membrane</keyword>
<evidence type="ECO:0000313" key="10">
    <source>
        <dbReference type="EMBL" id="GAA4467620.1"/>
    </source>
</evidence>
<comment type="subcellular location">
    <subcellularLocation>
        <location evidence="1">Membrane</location>
        <topology evidence="1">Multi-pass membrane protein</topology>
    </subcellularLocation>
</comment>
<name>A0ABP8NHX7_9BACT</name>
<proteinExistence type="predicted"/>
<evidence type="ECO:0000256" key="1">
    <source>
        <dbReference type="ARBA" id="ARBA00004141"/>
    </source>
</evidence>
<dbReference type="InterPro" id="IPR050321">
    <property type="entry name" value="Glycosyltr_2/OpgH_subfam"/>
</dbReference>
<evidence type="ECO:0000313" key="11">
    <source>
        <dbReference type="Proteomes" id="UP001501175"/>
    </source>
</evidence>
<evidence type="ECO:0000256" key="4">
    <source>
        <dbReference type="ARBA" id="ARBA00022692"/>
    </source>
</evidence>
<evidence type="ECO:0000256" key="5">
    <source>
        <dbReference type="ARBA" id="ARBA00022989"/>
    </source>
</evidence>
<evidence type="ECO:0000256" key="2">
    <source>
        <dbReference type="ARBA" id="ARBA00022676"/>
    </source>
</evidence>
<dbReference type="InterPro" id="IPR029044">
    <property type="entry name" value="Nucleotide-diphossugar_trans"/>
</dbReference>